<dbReference type="RefSeq" id="WP_185444180.1">
    <property type="nucleotide sequence ID" value="NZ_CP043661.1"/>
</dbReference>
<reference evidence="10" key="1">
    <citation type="submission" date="2019-09" db="EMBL/GenBank/DDBJ databases">
        <title>Antimicrobial potential of Antarctic Bacteria.</title>
        <authorList>
            <person name="Benaud N."/>
            <person name="Edwards R.J."/>
            <person name="Ferrari B.C."/>
        </authorList>
    </citation>
    <scope>NUCLEOTIDE SEQUENCE [LARGE SCALE GENOMIC DNA]</scope>
    <source>
        <strain evidence="10">SPB151</strain>
    </source>
</reference>
<dbReference type="KEGG" id="kqi:F1D05_32445"/>
<keyword evidence="2" id="KW-0813">Transport</keyword>
<reference evidence="9 10" key="2">
    <citation type="journal article" date="2020" name="Microbiol. Resour. Announc.">
        <title>Antarctic desert soil bacteria exhibit high novel natural product potential, evaluated through long-read genome sequencing and comparative genomics.</title>
        <authorList>
            <person name="Benaud N."/>
            <person name="Edwards R.J."/>
            <person name="Amos T.G."/>
            <person name="D'Agostino P.M."/>
            <person name="Gutierrez-Chavez C."/>
            <person name="Montgomery K."/>
            <person name="Nicetic I."/>
            <person name="Ferrari B.C."/>
        </authorList>
    </citation>
    <scope>NUCLEOTIDE SEQUENCE [LARGE SCALE GENOMIC DNA]</scope>
    <source>
        <strain evidence="9 10">SPB151</strain>
    </source>
</reference>
<dbReference type="InterPro" id="IPR010290">
    <property type="entry name" value="TM_effector"/>
</dbReference>
<gene>
    <name evidence="9" type="ORF">F1D05_32445</name>
</gene>
<evidence type="ECO:0000256" key="5">
    <source>
        <dbReference type="ARBA" id="ARBA00022989"/>
    </source>
</evidence>
<proteinExistence type="predicted"/>
<feature type="transmembrane region" description="Helical" evidence="7">
    <location>
        <begin position="46"/>
        <end position="65"/>
    </location>
</feature>
<dbReference type="Proteomes" id="UP000515563">
    <property type="component" value="Chromosome"/>
</dbReference>
<evidence type="ECO:0000256" key="4">
    <source>
        <dbReference type="ARBA" id="ARBA00022692"/>
    </source>
</evidence>
<organism evidence="9 10">
    <name type="scientific">Kribbella qitaiheensis</name>
    <dbReference type="NCBI Taxonomy" id="1544730"/>
    <lineage>
        <taxon>Bacteria</taxon>
        <taxon>Bacillati</taxon>
        <taxon>Actinomycetota</taxon>
        <taxon>Actinomycetes</taxon>
        <taxon>Propionibacteriales</taxon>
        <taxon>Kribbellaceae</taxon>
        <taxon>Kribbella</taxon>
    </lineage>
</organism>
<dbReference type="InterPro" id="IPR036259">
    <property type="entry name" value="MFS_trans_sf"/>
</dbReference>
<evidence type="ECO:0000256" key="3">
    <source>
        <dbReference type="ARBA" id="ARBA00022475"/>
    </source>
</evidence>
<dbReference type="InterPro" id="IPR020846">
    <property type="entry name" value="MFS_dom"/>
</dbReference>
<evidence type="ECO:0000313" key="10">
    <source>
        <dbReference type="Proteomes" id="UP000515563"/>
    </source>
</evidence>
<dbReference type="EMBL" id="CP043661">
    <property type="protein sequence ID" value="QNE21774.1"/>
    <property type="molecule type" value="Genomic_DNA"/>
</dbReference>
<comment type="subcellular location">
    <subcellularLocation>
        <location evidence="1">Cell membrane</location>
        <topology evidence="1">Multi-pass membrane protein</topology>
    </subcellularLocation>
</comment>
<dbReference type="PANTHER" id="PTHR23513:SF6">
    <property type="entry name" value="MAJOR FACILITATOR SUPERFAMILY ASSOCIATED DOMAIN-CONTAINING PROTEIN"/>
    <property type="match status" value="1"/>
</dbReference>
<feature type="transmembrane region" description="Helical" evidence="7">
    <location>
        <begin position="224"/>
        <end position="247"/>
    </location>
</feature>
<keyword evidence="5 7" id="KW-1133">Transmembrane helix</keyword>
<evidence type="ECO:0000259" key="8">
    <source>
        <dbReference type="PROSITE" id="PS50850"/>
    </source>
</evidence>
<name>A0A7G6X6A9_9ACTN</name>
<dbReference type="SUPFAM" id="SSF103473">
    <property type="entry name" value="MFS general substrate transporter"/>
    <property type="match status" value="1"/>
</dbReference>
<feature type="domain" description="Major facilitator superfamily (MFS) profile" evidence="8">
    <location>
        <begin position="218"/>
        <end position="429"/>
    </location>
</feature>
<dbReference type="GO" id="GO:0022857">
    <property type="term" value="F:transmembrane transporter activity"/>
    <property type="evidence" value="ECO:0007669"/>
    <property type="project" value="InterPro"/>
</dbReference>
<evidence type="ECO:0000256" key="1">
    <source>
        <dbReference type="ARBA" id="ARBA00004651"/>
    </source>
</evidence>
<dbReference type="AlphaFoldDB" id="A0A7G6X6A9"/>
<dbReference type="Gene3D" id="1.20.1250.20">
    <property type="entry name" value="MFS general substrate transporter like domains"/>
    <property type="match status" value="1"/>
</dbReference>
<dbReference type="GO" id="GO:0005886">
    <property type="term" value="C:plasma membrane"/>
    <property type="evidence" value="ECO:0007669"/>
    <property type="project" value="UniProtKB-SubCell"/>
</dbReference>
<feature type="transmembrane region" description="Helical" evidence="7">
    <location>
        <begin position="380"/>
        <end position="399"/>
    </location>
</feature>
<sequence length="429" mass="44403">MNSLLLRHRDFRLLWIGETTSKFGSSVTTVVLPLIAVTTLQASTLAIGLLGATVWLPWLLIGLPAGAWVDRLPHRPIMLISAALSAVLLAVVPAAAAAGLLSLQLLFMIAFLTGIAAVFFQTAYTAYLPNLVTASDRAEGNAKLQGSASAAQIAGLGCGGLAVQLFGAVNGLVIDALTFVASFACIAAIHYRETRQPAPPEQSLVRDVAQGIQLVGADVWLRTLIVFGATSNLALMGYQSIIVVFLIREVGVGASTVGGLIAGASAGGVLGAFAARRVADRIGTARATLFFELVLPAAALLIPLTTRGYGVLLYLTGGFCVGAGVVAGNVIKSTFQQEYCAPEFRGRLAATGSFVNLGTIPLGSALGGVLGTAFDLRTALWISTVGVPLAGLILIFSPIRRVRDLPLDGQAQGCGVPGVAESSRRVRTD</sequence>
<feature type="transmembrane region" description="Helical" evidence="7">
    <location>
        <begin position="253"/>
        <end position="275"/>
    </location>
</feature>
<protein>
    <submittedName>
        <fullName evidence="9">MFS transporter</fullName>
    </submittedName>
</protein>
<keyword evidence="3" id="KW-1003">Cell membrane</keyword>
<evidence type="ECO:0000313" key="9">
    <source>
        <dbReference type="EMBL" id="QNE21774.1"/>
    </source>
</evidence>
<evidence type="ECO:0000256" key="6">
    <source>
        <dbReference type="ARBA" id="ARBA00023136"/>
    </source>
</evidence>
<evidence type="ECO:0000256" key="7">
    <source>
        <dbReference type="SAM" id="Phobius"/>
    </source>
</evidence>
<feature type="transmembrane region" description="Helical" evidence="7">
    <location>
        <begin position="105"/>
        <end position="127"/>
    </location>
</feature>
<evidence type="ECO:0000256" key="2">
    <source>
        <dbReference type="ARBA" id="ARBA00022448"/>
    </source>
</evidence>
<keyword evidence="4 7" id="KW-0812">Transmembrane</keyword>
<dbReference type="Pfam" id="PF05977">
    <property type="entry name" value="MFS_3"/>
    <property type="match status" value="1"/>
</dbReference>
<keyword evidence="10" id="KW-1185">Reference proteome</keyword>
<dbReference type="PROSITE" id="PS50850">
    <property type="entry name" value="MFS"/>
    <property type="match status" value="1"/>
</dbReference>
<accession>A0A7G6X6A9</accession>
<dbReference type="PANTHER" id="PTHR23513">
    <property type="entry name" value="INTEGRAL MEMBRANE EFFLUX PROTEIN-RELATED"/>
    <property type="match status" value="1"/>
</dbReference>
<feature type="transmembrane region" description="Helical" evidence="7">
    <location>
        <begin position="311"/>
        <end position="331"/>
    </location>
</feature>
<feature type="transmembrane region" description="Helical" evidence="7">
    <location>
        <begin position="287"/>
        <end position="305"/>
    </location>
</feature>
<dbReference type="CDD" id="cd06173">
    <property type="entry name" value="MFS_MefA_like"/>
    <property type="match status" value="1"/>
</dbReference>
<keyword evidence="6 7" id="KW-0472">Membrane</keyword>
<feature type="transmembrane region" description="Helical" evidence="7">
    <location>
        <begin position="172"/>
        <end position="191"/>
    </location>
</feature>
<feature type="transmembrane region" description="Helical" evidence="7">
    <location>
        <begin position="77"/>
        <end position="99"/>
    </location>
</feature>
<feature type="transmembrane region" description="Helical" evidence="7">
    <location>
        <begin position="352"/>
        <end position="374"/>
    </location>
</feature>